<dbReference type="PROSITE" id="PS00704">
    <property type="entry name" value="PROK_CO2_ANHYDRASE_1"/>
    <property type="match status" value="1"/>
</dbReference>
<dbReference type="EMBL" id="FNHG01000025">
    <property type="protein sequence ID" value="SDM83814.1"/>
    <property type="molecule type" value="Genomic_DNA"/>
</dbReference>
<organism evidence="9 10">
    <name type="scientific">Maricaulis salignorans</name>
    <dbReference type="NCBI Taxonomy" id="144026"/>
    <lineage>
        <taxon>Bacteria</taxon>
        <taxon>Pseudomonadati</taxon>
        <taxon>Pseudomonadota</taxon>
        <taxon>Alphaproteobacteria</taxon>
        <taxon>Maricaulales</taxon>
        <taxon>Maricaulaceae</taxon>
        <taxon>Maricaulis</taxon>
    </lineage>
</organism>
<evidence type="ECO:0000256" key="1">
    <source>
        <dbReference type="ARBA" id="ARBA00006217"/>
    </source>
</evidence>
<dbReference type="SMART" id="SM00947">
    <property type="entry name" value="Pro_CA"/>
    <property type="match status" value="1"/>
</dbReference>
<dbReference type="Proteomes" id="UP000199759">
    <property type="component" value="Unassembled WGS sequence"/>
</dbReference>
<comment type="cofactor">
    <cofactor evidence="7">
        <name>Zn(2+)</name>
        <dbReference type="ChEBI" id="CHEBI:29105"/>
    </cofactor>
    <text evidence="7">Binds 1 zinc ion per subunit.</text>
</comment>
<dbReference type="InterPro" id="IPR036874">
    <property type="entry name" value="Carbonic_anhydrase_sf"/>
</dbReference>
<comment type="similarity">
    <text evidence="1 8">Belongs to the beta-class carbonic anhydrase family.</text>
</comment>
<keyword evidence="5 8" id="KW-0456">Lyase</keyword>
<evidence type="ECO:0000256" key="2">
    <source>
        <dbReference type="ARBA" id="ARBA00012925"/>
    </source>
</evidence>
<comment type="function">
    <text evidence="8">Reversible hydration of carbon dioxide.</text>
</comment>
<accession>A0A1G9WH07</accession>
<dbReference type="EC" id="4.2.1.1" evidence="2 8"/>
<dbReference type="PANTHER" id="PTHR11002:SF76">
    <property type="entry name" value="CARBONIC ANHYDRASE"/>
    <property type="match status" value="1"/>
</dbReference>
<evidence type="ECO:0000256" key="3">
    <source>
        <dbReference type="ARBA" id="ARBA00022723"/>
    </source>
</evidence>
<dbReference type="SUPFAM" id="SSF53056">
    <property type="entry name" value="beta-carbonic anhydrase, cab"/>
    <property type="match status" value="1"/>
</dbReference>
<keyword evidence="3 7" id="KW-0479">Metal-binding</keyword>
<dbReference type="PROSITE" id="PS00705">
    <property type="entry name" value="PROK_CO2_ANHYDRASE_2"/>
    <property type="match status" value="1"/>
</dbReference>
<evidence type="ECO:0000256" key="4">
    <source>
        <dbReference type="ARBA" id="ARBA00022833"/>
    </source>
</evidence>
<dbReference type="GO" id="GO:0015976">
    <property type="term" value="P:carbon utilization"/>
    <property type="evidence" value="ECO:0007669"/>
    <property type="project" value="InterPro"/>
</dbReference>
<reference evidence="9 10" key="1">
    <citation type="submission" date="2016-10" db="EMBL/GenBank/DDBJ databases">
        <authorList>
            <person name="de Groot N.N."/>
        </authorList>
    </citation>
    <scope>NUCLEOTIDE SEQUENCE [LARGE SCALE GENOMIC DNA]</scope>
    <source>
        <strain evidence="9 10">DSM 16077</strain>
    </source>
</reference>
<evidence type="ECO:0000256" key="5">
    <source>
        <dbReference type="ARBA" id="ARBA00023239"/>
    </source>
</evidence>
<dbReference type="PANTHER" id="PTHR11002">
    <property type="entry name" value="CARBONIC ANHYDRASE"/>
    <property type="match status" value="1"/>
</dbReference>
<feature type="binding site" evidence="7">
    <location>
        <position position="108"/>
    </location>
    <ligand>
        <name>Zn(2+)</name>
        <dbReference type="ChEBI" id="CHEBI:29105"/>
    </ligand>
</feature>
<protein>
    <recommendedName>
        <fullName evidence="2 8">Carbonic anhydrase</fullName>
        <ecNumber evidence="2 8">4.2.1.1</ecNumber>
    </recommendedName>
    <alternativeName>
        <fullName evidence="8">Carbonate dehydratase</fullName>
    </alternativeName>
</protein>
<dbReference type="GO" id="GO:0008270">
    <property type="term" value="F:zinc ion binding"/>
    <property type="evidence" value="ECO:0007669"/>
    <property type="project" value="UniProtKB-UniRule"/>
</dbReference>
<dbReference type="InterPro" id="IPR015892">
    <property type="entry name" value="Carbonic_anhydrase_CS"/>
</dbReference>
<keyword evidence="10" id="KW-1185">Reference proteome</keyword>
<evidence type="ECO:0000313" key="9">
    <source>
        <dbReference type="EMBL" id="SDM83814.1"/>
    </source>
</evidence>
<dbReference type="OrthoDB" id="9797527at2"/>
<evidence type="ECO:0000313" key="10">
    <source>
        <dbReference type="Proteomes" id="UP000199759"/>
    </source>
</evidence>
<sequence>MTQGPPHKLVAGYRRFRSKSYPAERALYQSLSEGQKPHTLVIACSDSRVDPVHIFGAHPGDLFVVRNVANLVPQIDLDGGRHGVSAALEFAVERLAVEHVVVMGHGQCGGIEACAIGLDKLESQFLGPWLEPLQPARAEVIARVGEESLATVCDQMELLAVEHSVRRLHQFPFVTEAIRNRGMQLHGARFSIASGILEWMNADGVFVPVVP</sequence>
<keyword evidence="4 7" id="KW-0862">Zinc</keyword>
<feature type="binding site" evidence="7">
    <location>
        <position position="105"/>
    </location>
    <ligand>
        <name>Zn(2+)</name>
        <dbReference type="ChEBI" id="CHEBI:29105"/>
    </ligand>
</feature>
<feature type="binding site" evidence="7">
    <location>
        <position position="44"/>
    </location>
    <ligand>
        <name>Zn(2+)</name>
        <dbReference type="ChEBI" id="CHEBI:29105"/>
    </ligand>
</feature>
<evidence type="ECO:0000256" key="7">
    <source>
        <dbReference type="PIRSR" id="PIRSR601765-1"/>
    </source>
</evidence>
<feature type="binding site" evidence="7">
    <location>
        <position position="46"/>
    </location>
    <ligand>
        <name>Zn(2+)</name>
        <dbReference type="ChEBI" id="CHEBI:29105"/>
    </ligand>
</feature>
<dbReference type="Pfam" id="PF00484">
    <property type="entry name" value="Pro_CA"/>
    <property type="match status" value="1"/>
</dbReference>
<dbReference type="AlphaFoldDB" id="A0A1G9WH07"/>
<dbReference type="STRING" id="144026.SAMN04488568_1258"/>
<proteinExistence type="inferred from homology"/>
<gene>
    <name evidence="9" type="ORF">SAMN04488568_1258</name>
</gene>
<dbReference type="Gene3D" id="3.40.1050.10">
    <property type="entry name" value="Carbonic anhydrase"/>
    <property type="match status" value="1"/>
</dbReference>
<comment type="catalytic activity">
    <reaction evidence="6 8">
        <text>hydrogencarbonate + H(+) = CO2 + H2O</text>
        <dbReference type="Rhea" id="RHEA:10748"/>
        <dbReference type="ChEBI" id="CHEBI:15377"/>
        <dbReference type="ChEBI" id="CHEBI:15378"/>
        <dbReference type="ChEBI" id="CHEBI:16526"/>
        <dbReference type="ChEBI" id="CHEBI:17544"/>
        <dbReference type="EC" id="4.2.1.1"/>
    </reaction>
</comment>
<evidence type="ECO:0000256" key="8">
    <source>
        <dbReference type="RuleBase" id="RU003956"/>
    </source>
</evidence>
<dbReference type="RefSeq" id="WP_091771821.1">
    <property type="nucleotide sequence ID" value="NZ_FNHG01000025.1"/>
</dbReference>
<name>A0A1G9WH07_9PROT</name>
<evidence type="ECO:0000256" key="6">
    <source>
        <dbReference type="ARBA" id="ARBA00048348"/>
    </source>
</evidence>
<dbReference type="InterPro" id="IPR001765">
    <property type="entry name" value="Carbonic_anhydrase"/>
</dbReference>
<dbReference type="GO" id="GO:0004089">
    <property type="term" value="F:carbonate dehydratase activity"/>
    <property type="evidence" value="ECO:0007669"/>
    <property type="project" value="UniProtKB-UniRule"/>
</dbReference>